<evidence type="ECO:0000256" key="1">
    <source>
        <dbReference type="ARBA" id="ARBA00023451"/>
    </source>
</evidence>
<organism evidence="3 4">
    <name type="scientific">Pomacea canaliculata</name>
    <name type="common">Golden apple snail</name>
    <dbReference type="NCBI Taxonomy" id="400727"/>
    <lineage>
        <taxon>Eukaryota</taxon>
        <taxon>Metazoa</taxon>
        <taxon>Spiralia</taxon>
        <taxon>Lophotrochozoa</taxon>
        <taxon>Mollusca</taxon>
        <taxon>Gastropoda</taxon>
        <taxon>Caenogastropoda</taxon>
        <taxon>Architaenioglossa</taxon>
        <taxon>Ampullarioidea</taxon>
        <taxon>Ampullariidae</taxon>
        <taxon>Pomacea</taxon>
    </lineage>
</organism>
<proteinExistence type="inferred from homology"/>
<reference evidence="3 4" key="1">
    <citation type="submission" date="2018-04" db="EMBL/GenBank/DDBJ databases">
        <title>The genome of golden apple snail Pomacea canaliculata provides insight into stress tolerance and invasive adaptation.</title>
        <authorList>
            <person name="Liu C."/>
            <person name="Liu B."/>
            <person name="Ren Y."/>
            <person name="Zhang Y."/>
            <person name="Wang H."/>
            <person name="Li S."/>
            <person name="Jiang F."/>
            <person name="Yin L."/>
            <person name="Zhang G."/>
            <person name="Qian W."/>
            <person name="Fan W."/>
        </authorList>
    </citation>
    <scope>NUCLEOTIDE SEQUENCE [LARGE SCALE GENOMIC DNA]</scope>
    <source>
        <strain evidence="3">SZHN2017</strain>
        <tissue evidence="3">Muscle</tissue>
    </source>
</reference>
<evidence type="ECO:0000313" key="3">
    <source>
        <dbReference type="EMBL" id="PVD26917.1"/>
    </source>
</evidence>
<comment type="similarity">
    <text evidence="1">Belongs to the HOATZ family.</text>
</comment>
<name>A0A2T7P0G0_POMCA</name>
<dbReference type="PANTHER" id="PTHR47231:SF1">
    <property type="entry name" value="CILIA- AND FLAGELLA-ASSOCIATED PROTEIN HOATZ"/>
    <property type="match status" value="1"/>
</dbReference>
<accession>A0A2T7P0G0</accession>
<dbReference type="EMBL" id="PZQS01000007">
    <property type="protein sequence ID" value="PVD26917.1"/>
    <property type="molecule type" value="Genomic_DNA"/>
</dbReference>
<dbReference type="AlphaFoldDB" id="A0A2T7P0G0"/>
<evidence type="ECO:0000256" key="2">
    <source>
        <dbReference type="ARBA" id="ARBA00023657"/>
    </source>
</evidence>
<evidence type="ECO:0000313" key="4">
    <source>
        <dbReference type="Proteomes" id="UP000245119"/>
    </source>
</evidence>
<gene>
    <name evidence="3" type="ORF">C0Q70_12065</name>
</gene>
<protein>
    <recommendedName>
        <fullName evidence="2">Cilia- and flagella-associated protein HOATZ</fullName>
    </recommendedName>
</protein>
<sequence>MALKTVDLTQQPDRVEFTGCSEDEIGYAKTFWQSLQLLPPMESRLVSSDIKQRLRKAPPSRSQSESVGELFGFDNSESFSYILSNSSCTLGEKLPHLLYQHSDEDSSYVQLCSNKPDRYSDLDCDNDFSKVGARQKQSGNQRNVTHGCGCNGGRKDFWYTYEENTTSDPDYIIYEFSGEDLTRRRKGGLQNKSHPYQQPEELIEFGGEYLCRHHGKPPRGTSKATADKLLIMETGPKETTSKEAVWSRYNLPAPPPPSLTCSYNHLSVEDRMDSDVDAQHQSSAIAKTLFGLDFAAKVCKKLQEEETTSSGFQKSTLLRDHSFQGTDAQHRPSRVTKALLKEDFAIKNVRPHIGKKMQEEETTTNGFEKSTFLEDQSFLGAVANMIGVQYKAKEPLLLFIPGGETVL</sequence>
<dbReference type="OrthoDB" id="10004365at2759"/>
<dbReference type="InterPro" id="IPR040681">
    <property type="entry name" value="HOATZ-like"/>
</dbReference>
<keyword evidence="4" id="KW-1185">Reference proteome</keyword>
<dbReference type="Proteomes" id="UP000245119">
    <property type="component" value="Linkage Group LG7"/>
</dbReference>
<dbReference type="PANTHER" id="PTHR47231">
    <property type="entry name" value="UPF0722 PROTEIN C11ORF88"/>
    <property type="match status" value="1"/>
</dbReference>
<dbReference type="Pfam" id="PF17664">
    <property type="entry name" value="HOATZ-like"/>
    <property type="match status" value="1"/>
</dbReference>
<dbReference type="GO" id="GO:0060271">
    <property type="term" value="P:cilium assembly"/>
    <property type="evidence" value="ECO:0007669"/>
    <property type="project" value="InterPro"/>
</dbReference>
<comment type="caution">
    <text evidence="3">The sequence shown here is derived from an EMBL/GenBank/DDBJ whole genome shotgun (WGS) entry which is preliminary data.</text>
</comment>